<dbReference type="PRINTS" id="PR00032">
    <property type="entry name" value="HTHARAC"/>
</dbReference>
<dbReference type="SUPFAM" id="SSF46689">
    <property type="entry name" value="Homeodomain-like"/>
    <property type="match status" value="1"/>
</dbReference>
<dbReference type="PANTHER" id="PTHR46796">
    <property type="entry name" value="HTH-TYPE TRANSCRIPTIONAL ACTIVATOR RHAS-RELATED"/>
    <property type="match status" value="1"/>
</dbReference>
<evidence type="ECO:0000256" key="1">
    <source>
        <dbReference type="ARBA" id="ARBA00023015"/>
    </source>
</evidence>
<dbReference type="SMART" id="SM00342">
    <property type="entry name" value="HTH_ARAC"/>
    <property type="match status" value="1"/>
</dbReference>
<dbReference type="PATRIC" id="fig|908627.4.peg.8937"/>
<comment type="caution">
    <text evidence="5">The sequence shown here is derived from an EMBL/GenBank/DDBJ whole genome shotgun (WGS) entry which is preliminary data.</text>
</comment>
<dbReference type="Gene3D" id="1.10.10.60">
    <property type="entry name" value="Homeodomain-like"/>
    <property type="match status" value="1"/>
</dbReference>
<evidence type="ECO:0000313" key="6">
    <source>
        <dbReference type="Proteomes" id="UP000035963"/>
    </source>
</evidence>
<dbReference type="EMBL" id="AEJF01000245">
    <property type="protein sequence ID" value="KLU20715.1"/>
    <property type="molecule type" value="Genomic_DNA"/>
</dbReference>
<dbReference type="GO" id="GO:0043565">
    <property type="term" value="F:sequence-specific DNA binding"/>
    <property type="evidence" value="ECO:0007669"/>
    <property type="project" value="InterPro"/>
</dbReference>
<reference evidence="5 6" key="1">
    <citation type="journal article" date="2015" name="Genome Announc.">
        <title>Draft Genome Sequence of Burkholderia sp. Strain PML1(12), an Ectomycorrhizosphere-Inhabiting Bacterium with Effective Mineral-Weathering Ability.</title>
        <authorList>
            <person name="Uroz S."/>
            <person name="Oger P."/>
        </authorList>
    </citation>
    <scope>NUCLEOTIDE SEQUENCE [LARGE SCALE GENOMIC DNA]</scope>
    <source>
        <strain evidence="6">PML1(12)</strain>
    </source>
</reference>
<dbReference type="InterPro" id="IPR018060">
    <property type="entry name" value="HTH_AraC"/>
</dbReference>
<dbReference type="Pfam" id="PF14525">
    <property type="entry name" value="AraC_binding_2"/>
    <property type="match status" value="1"/>
</dbReference>
<feature type="domain" description="HTH araC/xylS-type" evidence="4">
    <location>
        <begin position="209"/>
        <end position="310"/>
    </location>
</feature>
<evidence type="ECO:0000259" key="4">
    <source>
        <dbReference type="PROSITE" id="PS01124"/>
    </source>
</evidence>
<dbReference type="PANTHER" id="PTHR46796:SF6">
    <property type="entry name" value="ARAC SUBFAMILY"/>
    <property type="match status" value="1"/>
</dbReference>
<dbReference type="PROSITE" id="PS01124">
    <property type="entry name" value="HTH_ARAC_FAMILY_2"/>
    <property type="match status" value="1"/>
</dbReference>
<sequence length="325" mass="36309">MKTWHFSTEESAREKRPTVWQEAMNAVCLPVTAADIDESFQGDVVGIVSPMGIEFSRLRATPLTISGCYRNQQAALWLALLLDGQSVFTEAGERIEIGRGDVLYGPSGRDSTLELQADFRLLYVRVPLTLLHPSLVDRNMLHCGILPGGSRLTRVLAGMLRAVGDELEDFDASDIHPVEVALSEFLVASLSGAHANRRFGDRVRAAHFLRICQSIDQQLGDADLTMTQICEQQRISTRHLQKLFEDAGMSFSIYLRDRRLERCRSDLTSSAHRALSVSEICFRWGFNDAAHFSRSFRAKFNMTPRECRNGSGVIAKGESIMDLLS</sequence>
<dbReference type="InterPro" id="IPR020449">
    <property type="entry name" value="Tscrpt_reg_AraC-type_HTH"/>
</dbReference>
<evidence type="ECO:0000256" key="2">
    <source>
        <dbReference type="ARBA" id="ARBA00023125"/>
    </source>
</evidence>
<keyword evidence="2" id="KW-0238">DNA-binding</keyword>
<dbReference type="AlphaFoldDB" id="A0A0J1CJ34"/>
<accession>A0A0J1CJ34</accession>
<protein>
    <recommendedName>
        <fullName evidence="4">HTH araC/xylS-type domain-containing protein</fullName>
    </recommendedName>
</protein>
<keyword evidence="3" id="KW-0804">Transcription</keyword>
<dbReference type="Pfam" id="PF12833">
    <property type="entry name" value="HTH_18"/>
    <property type="match status" value="1"/>
</dbReference>
<evidence type="ECO:0000313" key="5">
    <source>
        <dbReference type="EMBL" id="KLU20715.1"/>
    </source>
</evidence>
<evidence type="ECO:0000256" key="3">
    <source>
        <dbReference type="ARBA" id="ARBA00023163"/>
    </source>
</evidence>
<dbReference type="InterPro" id="IPR035418">
    <property type="entry name" value="AraC-bd_2"/>
</dbReference>
<dbReference type="Proteomes" id="UP000035963">
    <property type="component" value="Unassembled WGS sequence"/>
</dbReference>
<keyword evidence="6" id="KW-1185">Reference proteome</keyword>
<dbReference type="InterPro" id="IPR009057">
    <property type="entry name" value="Homeodomain-like_sf"/>
</dbReference>
<dbReference type="InterPro" id="IPR050204">
    <property type="entry name" value="AraC_XylS_family_regulators"/>
</dbReference>
<keyword evidence="1" id="KW-0805">Transcription regulation</keyword>
<name>A0A0J1CJ34_9BURK</name>
<proteinExistence type="predicted"/>
<dbReference type="GO" id="GO:0003700">
    <property type="term" value="F:DNA-binding transcription factor activity"/>
    <property type="evidence" value="ECO:0007669"/>
    <property type="project" value="InterPro"/>
</dbReference>
<gene>
    <name evidence="5" type="ORF">EOS_39915</name>
</gene>
<organism evidence="5 6">
    <name type="scientific">Caballeronia mineralivorans PML1(12)</name>
    <dbReference type="NCBI Taxonomy" id="908627"/>
    <lineage>
        <taxon>Bacteria</taxon>
        <taxon>Pseudomonadati</taxon>
        <taxon>Pseudomonadota</taxon>
        <taxon>Betaproteobacteria</taxon>
        <taxon>Burkholderiales</taxon>
        <taxon>Burkholderiaceae</taxon>
        <taxon>Caballeronia</taxon>
    </lineage>
</organism>